<dbReference type="EMBL" id="JAAKYA010000072">
    <property type="protein sequence ID" value="NGO39872.1"/>
    <property type="molecule type" value="Genomic_DNA"/>
</dbReference>
<dbReference type="Proteomes" id="UP000477311">
    <property type="component" value="Unassembled WGS sequence"/>
</dbReference>
<keyword evidence="3" id="KW-1185">Reference proteome</keyword>
<dbReference type="Pfam" id="PF00483">
    <property type="entry name" value="NTP_transferase"/>
    <property type="match status" value="1"/>
</dbReference>
<dbReference type="SUPFAM" id="SSF53448">
    <property type="entry name" value="Nucleotide-diphospho-sugar transferases"/>
    <property type="match status" value="1"/>
</dbReference>
<dbReference type="PANTHER" id="PTHR42883:SF2">
    <property type="entry name" value="THYMIDYLYLTRANSFERASE"/>
    <property type="match status" value="1"/>
</dbReference>
<proteinExistence type="predicted"/>
<evidence type="ECO:0000259" key="1">
    <source>
        <dbReference type="Pfam" id="PF00483"/>
    </source>
</evidence>
<evidence type="ECO:0000313" key="3">
    <source>
        <dbReference type="Proteomes" id="UP000477311"/>
    </source>
</evidence>
<keyword evidence="2" id="KW-0808">Transferase</keyword>
<dbReference type="Gene3D" id="3.90.550.10">
    <property type="entry name" value="Spore Coat Polysaccharide Biosynthesis Protein SpsA, Chain A"/>
    <property type="match status" value="1"/>
</dbReference>
<feature type="domain" description="Nucleotidyl transferase" evidence="1">
    <location>
        <begin position="1"/>
        <end position="239"/>
    </location>
</feature>
<accession>A0A6M1RYP1</accession>
<organism evidence="2 3">
    <name type="scientific">Limisphaera ngatamarikiensis</name>
    <dbReference type="NCBI Taxonomy" id="1324935"/>
    <lineage>
        <taxon>Bacteria</taxon>
        <taxon>Pseudomonadati</taxon>
        <taxon>Verrucomicrobiota</taxon>
        <taxon>Verrucomicrobiia</taxon>
        <taxon>Limisphaerales</taxon>
        <taxon>Limisphaeraceae</taxon>
        <taxon>Limisphaera</taxon>
    </lineage>
</organism>
<dbReference type="GO" id="GO:0016740">
    <property type="term" value="F:transferase activity"/>
    <property type="evidence" value="ECO:0007669"/>
    <property type="project" value="UniProtKB-KW"/>
</dbReference>
<dbReference type="PANTHER" id="PTHR42883">
    <property type="entry name" value="GLUCOSE-1-PHOSPHATE THYMIDYLTRANSFERASE"/>
    <property type="match status" value="1"/>
</dbReference>
<dbReference type="AlphaFoldDB" id="A0A6M1RYP1"/>
<dbReference type="InterPro" id="IPR029044">
    <property type="entry name" value="Nucleotide-diphossugar_trans"/>
</dbReference>
<evidence type="ECO:0000313" key="2">
    <source>
        <dbReference type="EMBL" id="NGO39872.1"/>
    </source>
</evidence>
<reference evidence="2 3" key="1">
    <citation type="submission" date="2020-02" db="EMBL/GenBank/DDBJ databases">
        <title>Draft genome sequence of Limisphaera ngatamarikiensis NGM72.4T, a thermophilic Verrucomicrobia grouped in subdivision 3.</title>
        <authorList>
            <person name="Carere C.R."/>
            <person name="Steen J."/>
            <person name="Hugenholtz P."/>
            <person name="Stott M.B."/>
        </authorList>
    </citation>
    <scope>NUCLEOTIDE SEQUENCE [LARGE SCALE GENOMIC DNA]</scope>
    <source>
        <strain evidence="2 3">NGM72.4</strain>
    </source>
</reference>
<comment type="caution">
    <text evidence="2">The sequence shown here is derived from an EMBL/GenBank/DDBJ whole genome shotgun (WGS) entry which is preliminary data.</text>
</comment>
<dbReference type="CDD" id="cd04181">
    <property type="entry name" value="NTP_transferase"/>
    <property type="match status" value="1"/>
</dbReference>
<dbReference type="InterPro" id="IPR005835">
    <property type="entry name" value="NTP_transferase_dom"/>
</dbReference>
<name>A0A6M1RYP1_9BACT</name>
<gene>
    <name evidence="2" type="ORF">G4L39_10775</name>
</gene>
<sequence length="254" mass="28722">MILAAGYATRLYPLTLNRPKPLLSVAGKPMLDHVLAALAPLRDINHAYIVTNARFADQFEEWARTHGRYAPFPCTIVNDGSTDDTNKLGAIGDIHFVLQTRALDEDLVIVAGDNLFSEPLTGFGEYCRQRNAPVLGIYDVGDLDQIKNYNAISTDTDGRIIFFEEKPARPQSTLTGIALYFYPRHTLPLIRQYVAEGNNPDQPGRLVQWMYRRIPFYTWRVPGLWFDIGSRETLEEADRIFRQLTPRNPAPGSP</sequence>
<protein>
    <submittedName>
        <fullName evidence="2">Nucleotidyltransferase family protein</fullName>
    </submittedName>
</protein>